<feature type="disulfide bond" evidence="15">
    <location>
        <begin position="358"/>
        <end position="373"/>
    </location>
</feature>
<evidence type="ECO:0000256" key="16">
    <source>
        <dbReference type="SAM" id="MobiDB-lite"/>
    </source>
</evidence>
<evidence type="ECO:0000256" key="14">
    <source>
        <dbReference type="ARBA" id="ARBA00023224"/>
    </source>
</evidence>
<dbReference type="FunFam" id="3.80.10.10:FF:002494">
    <property type="entry name" value="GPR insulin like receptor 1"/>
    <property type="match status" value="1"/>
</dbReference>
<dbReference type="EMBL" id="JABSTU010000008">
    <property type="protein sequence ID" value="KAH8023076.1"/>
    <property type="molecule type" value="Genomic_DNA"/>
</dbReference>
<dbReference type="GO" id="GO:0008528">
    <property type="term" value="F:G protein-coupled peptide receptor activity"/>
    <property type="evidence" value="ECO:0007669"/>
    <property type="project" value="TreeGrafter"/>
</dbReference>
<dbReference type="SUPFAM" id="SSF49854">
    <property type="entry name" value="Spermadhesin, CUB domain"/>
    <property type="match status" value="1"/>
</dbReference>
<dbReference type="Pfam" id="PF00001">
    <property type="entry name" value="7tm_1"/>
    <property type="match status" value="1"/>
</dbReference>
<dbReference type="FunFam" id="4.10.400.10:FF:000034">
    <property type="entry name" value="Low-density lipoprotein receptor-related protein 2"/>
    <property type="match status" value="1"/>
</dbReference>
<dbReference type="InterPro" id="IPR023415">
    <property type="entry name" value="LDLR_class-A_CS"/>
</dbReference>
<feature type="transmembrane region" description="Helical" evidence="17">
    <location>
        <begin position="1068"/>
        <end position="1090"/>
    </location>
</feature>
<dbReference type="PANTHER" id="PTHR24372">
    <property type="entry name" value="GLYCOPROTEIN HORMONE RECEPTOR"/>
    <property type="match status" value="1"/>
</dbReference>
<feature type="disulfide bond" evidence="15">
    <location>
        <begin position="687"/>
        <end position="702"/>
    </location>
</feature>
<dbReference type="Pfam" id="PF00431">
    <property type="entry name" value="CUB"/>
    <property type="match status" value="1"/>
</dbReference>
<dbReference type="InterPro" id="IPR035914">
    <property type="entry name" value="Sperma_CUB_dom_sf"/>
</dbReference>
<reference evidence="21" key="2">
    <citation type="submission" date="2021-09" db="EMBL/GenBank/DDBJ databases">
        <authorList>
            <person name="Jia N."/>
            <person name="Wang J."/>
            <person name="Shi W."/>
            <person name="Du L."/>
            <person name="Sun Y."/>
            <person name="Zhan W."/>
            <person name="Jiang J."/>
            <person name="Wang Q."/>
            <person name="Zhang B."/>
            <person name="Ji P."/>
            <person name="Sakyi L.B."/>
            <person name="Cui X."/>
            <person name="Yuan T."/>
            <person name="Jiang B."/>
            <person name="Yang W."/>
            <person name="Lam T.T.-Y."/>
            <person name="Chang Q."/>
            <person name="Ding S."/>
            <person name="Wang X."/>
            <person name="Zhu J."/>
            <person name="Ruan X."/>
            <person name="Zhao L."/>
            <person name="Wei J."/>
            <person name="Que T."/>
            <person name="Du C."/>
            <person name="Cheng J."/>
            <person name="Dai P."/>
            <person name="Han X."/>
            <person name="Huang E."/>
            <person name="Gao Y."/>
            <person name="Liu J."/>
            <person name="Shao H."/>
            <person name="Ye R."/>
            <person name="Li L."/>
            <person name="Wei W."/>
            <person name="Wang X."/>
            <person name="Wang C."/>
            <person name="Huo Q."/>
            <person name="Li W."/>
            <person name="Guo W."/>
            <person name="Chen H."/>
            <person name="Chen S."/>
            <person name="Zhou L."/>
            <person name="Zhou L."/>
            <person name="Ni X."/>
            <person name="Tian J."/>
            <person name="Zhou Y."/>
            <person name="Sheng Y."/>
            <person name="Liu T."/>
            <person name="Pan Y."/>
            <person name="Xia L."/>
            <person name="Li J."/>
            <person name="Zhao F."/>
            <person name="Cao W."/>
        </authorList>
    </citation>
    <scope>NUCLEOTIDE SEQUENCE</scope>
    <source>
        <strain evidence="21">Rmic-2018</strain>
        <tissue evidence="21">Larvae</tissue>
    </source>
</reference>
<feature type="disulfide bond" evidence="15">
    <location>
        <begin position="629"/>
        <end position="641"/>
    </location>
</feature>
<dbReference type="InterPro" id="IPR000276">
    <property type="entry name" value="GPCR_Rhodpsn"/>
</dbReference>
<feature type="transmembrane region" description="Helical" evidence="17">
    <location>
        <begin position="1162"/>
        <end position="1187"/>
    </location>
</feature>
<dbReference type="Gene3D" id="3.80.10.10">
    <property type="entry name" value="Ribonuclease Inhibitor"/>
    <property type="match status" value="2"/>
</dbReference>
<dbReference type="InterPro" id="IPR016187">
    <property type="entry name" value="CTDL_fold"/>
</dbReference>
<dbReference type="SMART" id="SM00042">
    <property type="entry name" value="CUB"/>
    <property type="match status" value="1"/>
</dbReference>
<dbReference type="InterPro" id="IPR000859">
    <property type="entry name" value="CUB_dom"/>
</dbReference>
<keyword evidence="11 15" id="KW-1015">Disulfide bond</keyword>
<dbReference type="PROSITE" id="PS01209">
    <property type="entry name" value="LDLRA_1"/>
    <property type="match status" value="3"/>
</dbReference>
<dbReference type="PROSITE" id="PS50041">
    <property type="entry name" value="C_TYPE_LECTIN_2"/>
    <property type="match status" value="1"/>
</dbReference>
<dbReference type="PANTHER" id="PTHR24372:SF77">
    <property type="entry name" value="G-PROTEIN COUPLED RECEPTORS FAMILY 1 PROFILE DOMAIN-CONTAINING PROTEIN"/>
    <property type="match status" value="1"/>
</dbReference>
<keyword evidence="9" id="KW-0297">G-protein coupled receptor</keyword>
<feature type="region of interest" description="Disordered" evidence="16">
    <location>
        <begin position="1381"/>
        <end position="1401"/>
    </location>
</feature>
<feature type="domain" description="C-type lectin" evidence="19">
    <location>
        <begin position="174"/>
        <end position="277"/>
    </location>
</feature>
<keyword evidence="6" id="KW-0732">Signal</keyword>
<feature type="transmembrane region" description="Helical" evidence="17">
    <location>
        <begin position="980"/>
        <end position="1005"/>
    </location>
</feature>
<evidence type="ECO:0000259" key="18">
    <source>
        <dbReference type="PROSITE" id="PS01180"/>
    </source>
</evidence>
<keyword evidence="12" id="KW-0675">Receptor</keyword>
<evidence type="ECO:0000256" key="2">
    <source>
        <dbReference type="ARBA" id="ARBA00010663"/>
    </source>
</evidence>
<evidence type="ECO:0000256" key="6">
    <source>
        <dbReference type="ARBA" id="ARBA00022729"/>
    </source>
</evidence>
<keyword evidence="10 17" id="KW-0472">Membrane</keyword>
<evidence type="ECO:0000259" key="19">
    <source>
        <dbReference type="PROSITE" id="PS50041"/>
    </source>
</evidence>
<evidence type="ECO:0000256" key="13">
    <source>
        <dbReference type="ARBA" id="ARBA00023180"/>
    </source>
</evidence>
<dbReference type="Gene3D" id="2.60.120.290">
    <property type="entry name" value="Spermadhesin, CUB domain"/>
    <property type="match status" value="1"/>
</dbReference>
<dbReference type="Proteomes" id="UP000821866">
    <property type="component" value="Chromosome 6"/>
</dbReference>
<keyword evidence="22" id="KW-1185">Reference proteome</keyword>
<sequence>MGDYHCSRLHVCDAHCGHIFSIDYPKPYADNHRCAWLIVAPPSHYINVTFEDFDLPSAEHCASDYLDFYDGRDEEQENLIGKCRYCNSSMPPRNVVSSWNTLTIVFSTEGKGTGRGFALSYQSLSFQLPADLNQLVLRQPAGVPSAVEVLQLTTATTCTRSQTRCSGTRRRPKCAAWGKGRSGHLVSILDEREMAIIHYFLTDIWKAHRKSLYIGLTDAAGEGFYRWSDGNPMSYSDWAYAGHGLSSQPDWVAYEDCTMLRVDSGHSTAHWHDIPCSLGKHSLGTLNRAAASWRQMEELPITTISAYICKMSSHRADNAPGPPPLYRHMKAYVGEVLVAAEKYFVCRNKEVISVVNVCDGVHDCRDMSDESDCGAFCDFKDDCGDSSDESQCDYIECNRTEFRCKNGQCISIAHRCDLLSDCHDNSDEQDCLGQCNVNVTFQCYDGTCIPKNAVCDGHRDCPGKYHEDEQEGCHLVKEEDRQGLEEEKKKCDNKRTGVGAGFGYSDERPLSWWESAQGEPQFHWGGASENLTCACYPDCFNPEQRCNCDSASEFHWLEDQGYITSKEMLPIRKALTSMEECDSSQNYLRCRTGHFVNISTRCLYGFDQFGFQAGCRDVSHLRGCEKVICPEDYVKCTRSYCIPSHFLCDGKWDCIGGEDEIECNKYTCPGRYKCRNQSSCVALHQLCDGTRQCKHGDDEHLCDLKCPAACKCRGHFVKCIEKNLVALPDDLSHLVRKLNFSFNRLDILKSNFSPFKRLGELILQYNGLTVLPSNKFIELKNLYLLDLRNNRIVQIETAAFAGLKNVRFLHLENNPILSEIKAGAFVGLNKLTFLNLSGMALSGLKKNTFVGLDQVTTLNLRNNKLQYVEDGAFQGLKSVTSLDIQGNAIEHFSHEMFHGLHSLESLFSDSFKFCCLASPQVSFDYCLPPADEISSCEDLMSSPVQRSFLWVLGVVALLGNLFVIAWRLKTKNSNPVSSTLILSLGCADLLMGVYLVVIASVDIYYRGRYIQNSDVWRASALCKLCGFLSTVSSESSIFTLVLITADRLICISFPFSMVRFGLRRTYQLIAAAWATAVAIAALPLVIQPYFQGEFYARSGVCLALHITNQKPSGWEYSVAVFFCLNLFAFATIVAAYAYMYLSIQRSKTAVKRHAARQADSLVGRQMALIVLTNSLCWFPMILMGLMAMSGVRIPGKGGACICRAGEAYAWTAVFVLPANSAANPLIYTIASLRFRLFLLRIGLARKQHSLSFSKAIAHASNGAARRDHDRGAHTFRAPHGYMPLMQFLRSEPHVTPHQLLQIAVGVCELICELHAHNYALGGINIDCVFVTQETPNKVHVYLPDINAYRIDSNSYNANDTAVDMEEFGGLVKKMLRAYHVSQRTRESSKSVTEPPSPPQGRKRFCYAGAYL</sequence>
<dbReference type="SUPFAM" id="SSF81321">
    <property type="entry name" value="Family A G protein-coupled receptor-like"/>
    <property type="match status" value="1"/>
</dbReference>
<evidence type="ECO:0000259" key="20">
    <source>
        <dbReference type="PROSITE" id="PS50262"/>
    </source>
</evidence>
<dbReference type="PROSITE" id="PS01180">
    <property type="entry name" value="CUB"/>
    <property type="match status" value="1"/>
</dbReference>
<feature type="disulfide bond" evidence="15">
    <location>
        <begin position="397"/>
        <end position="409"/>
    </location>
</feature>
<keyword evidence="7" id="KW-0677">Repeat</keyword>
<evidence type="ECO:0000256" key="4">
    <source>
        <dbReference type="ARBA" id="ARBA00022614"/>
    </source>
</evidence>
<evidence type="ECO:0000313" key="21">
    <source>
        <dbReference type="EMBL" id="KAH8023076.1"/>
    </source>
</evidence>
<dbReference type="PROSITE" id="PS50262">
    <property type="entry name" value="G_PROTEIN_RECEP_F1_2"/>
    <property type="match status" value="1"/>
</dbReference>
<feature type="domain" description="G-protein coupled receptors family 1 profile" evidence="20">
    <location>
        <begin position="959"/>
        <end position="1227"/>
    </location>
</feature>
<keyword evidence="14" id="KW-0807">Transducer</keyword>
<comment type="similarity">
    <text evidence="2">Belongs to the G-protein coupled receptor 1 family.</text>
</comment>
<keyword evidence="8 17" id="KW-1133">Transmembrane helix</keyword>
<dbReference type="GO" id="GO:0007189">
    <property type="term" value="P:adenylate cyclase-activating G protein-coupled receptor signaling pathway"/>
    <property type="evidence" value="ECO:0007669"/>
    <property type="project" value="TreeGrafter"/>
</dbReference>
<dbReference type="InterPro" id="IPR036055">
    <property type="entry name" value="LDL_receptor-like_sf"/>
</dbReference>
<feature type="disulfide bond" evidence="15">
    <location>
        <begin position="346"/>
        <end position="364"/>
    </location>
</feature>
<feature type="transmembrane region" description="Helical" evidence="17">
    <location>
        <begin position="1118"/>
        <end position="1141"/>
    </location>
</feature>
<dbReference type="SMART" id="SM00192">
    <property type="entry name" value="LDLa"/>
    <property type="match status" value="5"/>
</dbReference>
<feature type="domain" description="CUB" evidence="18">
    <location>
        <begin position="6"/>
        <end position="124"/>
    </location>
</feature>
<evidence type="ECO:0000256" key="11">
    <source>
        <dbReference type="ARBA" id="ARBA00023157"/>
    </source>
</evidence>
<evidence type="ECO:0000256" key="7">
    <source>
        <dbReference type="ARBA" id="ARBA00022737"/>
    </source>
</evidence>
<dbReference type="PROSITE" id="PS50068">
    <property type="entry name" value="LDLRA_2"/>
    <property type="match status" value="5"/>
</dbReference>
<dbReference type="Pfam" id="PF00057">
    <property type="entry name" value="Ldl_recept_a"/>
    <property type="match status" value="4"/>
</dbReference>
<evidence type="ECO:0000256" key="12">
    <source>
        <dbReference type="ARBA" id="ARBA00023170"/>
    </source>
</evidence>
<feature type="disulfide bond" evidence="15">
    <location>
        <begin position="636"/>
        <end position="654"/>
    </location>
</feature>
<evidence type="ECO:0000256" key="1">
    <source>
        <dbReference type="ARBA" id="ARBA00004651"/>
    </source>
</evidence>
<feature type="transmembrane region" description="Helical" evidence="17">
    <location>
        <begin position="1037"/>
        <end position="1056"/>
    </location>
</feature>
<dbReference type="CDD" id="cd15137">
    <property type="entry name" value="7tmA_Relaxin_R"/>
    <property type="match status" value="1"/>
</dbReference>
<keyword evidence="5 17" id="KW-0812">Transmembrane</keyword>
<dbReference type="SUPFAM" id="SSF56436">
    <property type="entry name" value="C-type lectin-like"/>
    <property type="match status" value="1"/>
</dbReference>
<dbReference type="InterPro" id="IPR032675">
    <property type="entry name" value="LRR_dom_sf"/>
</dbReference>
<dbReference type="InterPro" id="IPR003591">
    <property type="entry name" value="Leu-rich_rpt_typical-subtyp"/>
</dbReference>
<accession>A0A9J6DLP3</accession>
<evidence type="ECO:0000256" key="15">
    <source>
        <dbReference type="PROSITE-ProRule" id="PRU00124"/>
    </source>
</evidence>
<evidence type="ECO:0008006" key="23">
    <source>
        <dbReference type="Google" id="ProtNLM"/>
    </source>
</evidence>
<dbReference type="PRINTS" id="PR00261">
    <property type="entry name" value="LDLRECEPTOR"/>
</dbReference>
<evidence type="ECO:0000256" key="9">
    <source>
        <dbReference type="ARBA" id="ARBA00023040"/>
    </source>
</evidence>
<proteinExistence type="inferred from homology"/>
<dbReference type="CDD" id="cd00041">
    <property type="entry name" value="CUB"/>
    <property type="match status" value="1"/>
</dbReference>
<reference evidence="21" key="1">
    <citation type="journal article" date="2020" name="Cell">
        <title>Large-Scale Comparative Analyses of Tick Genomes Elucidate Their Genetic Diversity and Vector Capacities.</title>
        <authorList>
            <consortium name="Tick Genome and Microbiome Consortium (TIGMIC)"/>
            <person name="Jia N."/>
            <person name="Wang J."/>
            <person name="Shi W."/>
            <person name="Du L."/>
            <person name="Sun Y."/>
            <person name="Zhan W."/>
            <person name="Jiang J.F."/>
            <person name="Wang Q."/>
            <person name="Zhang B."/>
            <person name="Ji P."/>
            <person name="Bell-Sakyi L."/>
            <person name="Cui X.M."/>
            <person name="Yuan T.T."/>
            <person name="Jiang B.G."/>
            <person name="Yang W.F."/>
            <person name="Lam T.T."/>
            <person name="Chang Q.C."/>
            <person name="Ding S.J."/>
            <person name="Wang X.J."/>
            <person name="Zhu J.G."/>
            <person name="Ruan X.D."/>
            <person name="Zhao L."/>
            <person name="Wei J.T."/>
            <person name="Ye R.Z."/>
            <person name="Que T.C."/>
            <person name="Du C.H."/>
            <person name="Zhou Y.H."/>
            <person name="Cheng J.X."/>
            <person name="Dai P.F."/>
            <person name="Guo W.B."/>
            <person name="Han X.H."/>
            <person name="Huang E.J."/>
            <person name="Li L.F."/>
            <person name="Wei W."/>
            <person name="Gao Y.C."/>
            <person name="Liu J.Z."/>
            <person name="Shao H.Z."/>
            <person name="Wang X."/>
            <person name="Wang C.C."/>
            <person name="Yang T.C."/>
            <person name="Huo Q.B."/>
            <person name="Li W."/>
            <person name="Chen H.Y."/>
            <person name="Chen S.E."/>
            <person name="Zhou L.G."/>
            <person name="Ni X.B."/>
            <person name="Tian J.H."/>
            <person name="Sheng Y."/>
            <person name="Liu T."/>
            <person name="Pan Y.S."/>
            <person name="Xia L.Y."/>
            <person name="Li J."/>
            <person name="Zhao F."/>
            <person name="Cao W.C."/>
        </authorList>
    </citation>
    <scope>NUCLEOTIDE SEQUENCE</scope>
    <source>
        <strain evidence="21">Rmic-2018</strain>
    </source>
</reference>
<dbReference type="GO" id="GO:0009755">
    <property type="term" value="P:hormone-mediated signaling pathway"/>
    <property type="evidence" value="ECO:0007669"/>
    <property type="project" value="TreeGrafter"/>
</dbReference>
<gene>
    <name evidence="21" type="ORF">HPB51_010860</name>
</gene>
<feature type="disulfide bond" evidence="15">
    <location>
        <begin position="443"/>
        <end position="461"/>
    </location>
</feature>
<keyword evidence="3" id="KW-1003">Cell membrane</keyword>
<evidence type="ECO:0000256" key="3">
    <source>
        <dbReference type="ARBA" id="ARBA00022475"/>
    </source>
</evidence>
<evidence type="ECO:0000313" key="22">
    <source>
        <dbReference type="Proteomes" id="UP000821866"/>
    </source>
</evidence>
<dbReference type="SUPFAM" id="SSF52058">
    <property type="entry name" value="L domain-like"/>
    <property type="match status" value="1"/>
</dbReference>
<comment type="caution">
    <text evidence="21">The sequence shown here is derived from an EMBL/GenBank/DDBJ whole genome shotgun (WGS) entry which is preliminary data.</text>
</comment>
<dbReference type="InterPro" id="IPR017452">
    <property type="entry name" value="GPCR_Rhodpsn_7TM"/>
</dbReference>
<dbReference type="Pfam" id="PF13855">
    <property type="entry name" value="LRR_8"/>
    <property type="match status" value="2"/>
</dbReference>
<evidence type="ECO:0000256" key="5">
    <source>
        <dbReference type="ARBA" id="ARBA00022692"/>
    </source>
</evidence>
<dbReference type="SMART" id="SM00369">
    <property type="entry name" value="LRR_TYP"/>
    <property type="match status" value="7"/>
</dbReference>
<protein>
    <recommendedName>
        <fullName evidence="23">G-protein coupled receptor GRL101</fullName>
    </recommendedName>
</protein>
<dbReference type="FunFam" id="4.10.400.10:FF:000163">
    <property type="entry name" value="Complement factor I"/>
    <property type="match status" value="1"/>
</dbReference>
<feature type="disulfide bond" evidence="15">
    <location>
        <begin position="404"/>
        <end position="422"/>
    </location>
</feature>
<evidence type="ECO:0000256" key="8">
    <source>
        <dbReference type="ARBA" id="ARBA00022989"/>
    </source>
</evidence>
<dbReference type="Gene3D" id="1.20.1070.10">
    <property type="entry name" value="Rhodopsin 7-helix transmembrane proteins"/>
    <property type="match status" value="1"/>
</dbReference>
<evidence type="ECO:0000256" key="10">
    <source>
        <dbReference type="ARBA" id="ARBA00023136"/>
    </source>
</evidence>
<feature type="disulfide bond" evidence="15">
    <location>
        <begin position="648"/>
        <end position="663"/>
    </location>
</feature>
<feature type="disulfide bond" evidence="15">
    <location>
        <begin position="668"/>
        <end position="680"/>
    </location>
</feature>
<dbReference type="Gene3D" id="3.10.100.10">
    <property type="entry name" value="Mannose-Binding Protein A, subunit A"/>
    <property type="match status" value="1"/>
</dbReference>
<dbReference type="InterPro" id="IPR002172">
    <property type="entry name" value="LDrepeatLR_classA_rpt"/>
</dbReference>
<feature type="disulfide bond" evidence="15">
    <location>
        <begin position="416"/>
        <end position="431"/>
    </location>
</feature>
<keyword evidence="13" id="KW-0325">Glycoprotein</keyword>
<dbReference type="InterPro" id="IPR001304">
    <property type="entry name" value="C-type_lectin-like"/>
</dbReference>
<organism evidence="21 22">
    <name type="scientific">Rhipicephalus microplus</name>
    <name type="common">Cattle tick</name>
    <name type="synonym">Boophilus microplus</name>
    <dbReference type="NCBI Taxonomy" id="6941"/>
    <lineage>
        <taxon>Eukaryota</taxon>
        <taxon>Metazoa</taxon>
        <taxon>Ecdysozoa</taxon>
        <taxon>Arthropoda</taxon>
        <taxon>Chelicerata</taxon>
        <taxon>Arachnida</taxon>
        <taxon>Acari</taxon>
        <taxon>Parasitiformes</taxon>
        <taxon>Ixodida</taxon>
        <taxon>Ixodoidea</taxon>
        <taxon>Ixodidae</taxon>
        <taxon>Rhipicephalinae</taxon>
        <taxon>Rhipicephalus</taxon>
        <taxon>Boophilus</taxon>
    </lineage>
</organism>
<evidence type="ECO:0000256" key="17">
    <source>
        <dbReference type="SAM" id="Phobius"/>
    </source>
</evidence>
<dbReference type="CDD" id="cd00112">
    <property type="entry name" value="LDLa"/>
    <property type="match status" value="4"/>
</dbReference>
<dbReference type="GO" id="GO:0005886">
    <property type="term" value="C:plasma membrane"/>
    <property type="evidence" value="ECO:0007669"/>
    <property type="project" value="UniProtKB-SubCell"/>
</dbReference>
<dbReference type="FunFam" id="2.60.120.290:FF:000005">
    <property type="entry name" value="Procollagen C-endopeptidase enhancer 1"/>
    <property type="match status" value="1"/>
</dbReference>
<name>A0A9J6DLP3_RHIMP</name>
<dbReference type="VEuPathDB" id="VectorBase:LOC119172579"/>
<dbReference type="InterPro" id="IPR001611">
    <property type="entry name" value="Leu-rich_rpt"/>
</dbReference>
<dbReference type="InterPro" id="IPR016186">
    <property type="entry name" value="C-type_lectin-like/link_sf"/>
</dbReference>
<feature type="transmembrane region" description="Helical" evidence="17">
    <location>
        <begin position="948"/>
        <end position="968"/>
    </location>
</feature>
<dbReference type="SUPFAM" id="SSF57424">
    <property type="entry name" value="LDL receptor-like module"/>
    <property type="match status" value="4"/>
</dbReference>
<dbReference type="Gene3D" id="4.10.400.10">
    <property type="entry name" value="Low-density Lipoprotein Receptor"/>
    <property type="match status" value="5"/>
</dbReference>
<keyword evidence="4" id="KW-0433">Leucine-rich repeat</keyword>
<comment type="caution">
    <text evidence="15">Lacks conserved residue(s) required for the propagation of feature annotation.</text>
</comment>
<comment type="subcellular location">
    <subcellularLocation>
        <location evidence="1">Cell membrane</location>
        <topology evidence="1">Multi-pass membrane protein</topology>
    </subcellularLocation>
</comment>